<accession>A0A1V9FGD7</accession>
<dbReference type="RefSeq" id="WP_081167814.1">
    <property type="nucleotide sequence ID" value="NZ_LWBP01000195.1"/>
</dbReference>
<protein>
    <submittedName>
        <fullName evidence="1">Uncharacterized protein</fullName>
    </submittedName>
</protein>
<dbReference type="AlphaFoldDB" id="A0A1V9FGD7"/>
<dbReference type="OrthoDB" id="670533at2"/>
<keyword evidence="2" id="KW-1185">Reference proteome</keyword>
<proteinExistence type="predicted"/>
<evidence type="ECO:0000313" key="2">
    <source>
        <dbReference type="Proteomes" id="UP000192276"/>
    </source>
</evidence>
<reference evidence="2" key="1">
    <citation type="submission" date="2016-04" db="EMBL/GenBank/DDBJ databases">
        <authorList>
            <person name="Chen L."/>
            <person name="Zhuang W."/>
            <person name="Wang G."/>
        </authorList>
    </citation>
    <scope>NUCLEOTIDE SEQUENCE [LARGE SCALE GENOMIC DNA]</scope>
    <source>
        <strain evidence="2">208</strain>
    </source>
</reference>
<evidence type="ECO:0000313" key="1">
    <source>
        <dbReference type="EMBL" id="OQP57331.1"/>
    </source>
</evidence>
<name>A0A1V9FGD7_9BACT</name>
<organism evidence="1 2">
    <name type="scientific">Niastella populi</name>
    <dbReference type="NCBI Taxonomy" id="550983"/>
    <lineage>
        <taxon>Bacteria</taxon>
        <taxon>Pseudomonadati</taxon>
        <taxon>Bacteroidota</taxon>
        <taxon>Chitinophagia</taxon>
        <taxon>Chitinophagales</taxon>
        <taxon>Chitinophagaceae</taxon>
        <taxon>Niastella</taxon>
    </lineage>
</organism>
<dbReference type="EMBL" id="LWBP01000195">
    <property type="protein sequence ID" value="OQP57331.1"/>
    <property type="molecule type" value="Genomic_DNA"/>
</dbReference>
<comment type="caution">
    <text evidence="1">The sequence shown here is derived from an EMBL/GenBank/DDBJ whole genome shotgun (WGS) entry which is preliminary data.</text>
</comment>
<sequence length="186" mass="20131">MKILYRSLGFVTVLALSTLFTSCDKVKDLVTINVPLQTADVKFTIDPVAAGNIQETAFQWGINIDSVLKKENADLGIGNIKKVKVKSITLNLTKSTQDDNWSSFSAAEAGFASNAITPVNYITFASKSSIPDTYATSLDLTVSDVDLKDHFGATVFYYKVKATARRATTTTLEGTATIKFDIEAGL</sequence>
<gene>
    <name evidence="1" type="ORF">A4R26_24880</name>
</gene>
<dbReference type="Proteomes" id="UP000192276">
    <property type="component" value="Unassembled WGS sequence"/>
</dbReference>
<dbReference type="PROSITE" id="PS51257">
    <property type="entry name" value="PROKAR_LIPOPROTEIN"/>
    <property type="match status" value="1"/>
</dbReference>